<dbReference type="EC" id="2.7.11.1" evidence="1"/>
<evidence type="ECO:0000256" key="3">
    <source>
        <dbReference type="ARBA" id="ARBA00022679"/>
    </source>
</evidence>
<dbReference type="STRING" id="1586287.BBK82_30295"/>
<dbReference type="PANTHER" id="PTHR43289">
    <property type="entry name" value="MITOGEN-ACTIVATED PROTEIN KINASE KINASE KINASE 20-RELATED"/>
    <property type="match status" value="1"/>
</dbReference>
<dbReference type="InterPro" id="IPR011009">
    <property type="entry name" value="Kinase-like_dom_sf"/>
</dbReference>
<keyword evidence="5" id="KW-0418">Kinase</keyword>
<sequence length="392" mass="40403">MTGGDDFNLIGTGPAATVYGGLYLALKAYPPVDEQVLDAFGREREALAPLCGEAPILPVDDVVRLGDGKPALQMELCSASLEGLVADSGALLLADALSVGHAVATAVAAAHRVGVVHGGLTPHNVLFHPSGAPVVADFGTSLRRAFPPAATEYTAPETRRDGTMDERSDLYGIGGVLHLALTGAPPGDGAPWPDVPAELGKLVRRLLAQDPADRPSTVEVVVRQLGEMLEPQDEPTPPEHAVPEPEAVDAPVPEQRGRLRAGTVVVGVVAAAATALVTMPVLLDGEPAAPRSAASTTSVPASSATSPVTLTLGDPVDGGTHVDLAWQAPDGFTFAVVVAAENQSPKVLMAHARSMRVPVDGSGKYCFLVQATDGTRVLETPPRSIRGARCKT</sequence>
<dbReference type="SUPFAM" id="SSF56112">
    <property type="entry name" value="Protein kinase-like (PK-like)"/>
    <property type="match status" value="1"/>
</dbReference>
<keyword evidence="2" id="KW-0723">Serine/threonine-protein kinase</keyword>
<evidence type="ECO:0000313" key="9">
    <source>
        <dbReference type="Proteomes" id="UP000093053"/>
    </source>
</evidence>
<dbReference type="AlphaFoldDB" id="A0A1B2HPQ2"/>
<dbReference type="GO" id="GO:0005524">
    <property type="term" value="F:ATP binding"/>
    <property type="evidence" value="ECO:0007669"/>
    <property type="project" value="UniProtKB-KW"/>
</dbReference>
<dbReference type="PROSITE" id="PS50011">
    <property type="entry name" value="PROTEIN_KINASE_DOM"/>
    <property type="match status" value="1"/>
</dbReference>
<evidence type="ECO:0000256" key="4">
    <source>
        <dbReference type="ARBA" id="ARBA00022741"/>
    </source>
</evidence>
<reference evidence="8 9" key="1">
    <citation type="submission" date="2016-07" db="EMBL/GenBank/DDBJ databases">
        <title>Complete genome sequence of the Lentzea guizhouensis DHS C013.</title>
        <authorList>
            <person name="Cao C."/>
        </authorList>
    </citation>
    <scope>NUCLEOTIDE SEQUENCE [LARGE SCALE GENOMIC DNA]</scope>
    <source>
        <strain evidence="8 9">DHS C013</strain>
    </source>
</reference>
<dbReference type="Proteomes" id="UP000093053">
    <property type="component" value="Chromosome"/>
</dbReference>
<dbReference type="Pfam" id="PF00069">
    <property type="entry name" value="Pkinase"/>
    <property type="match status" value="1"/>
</dbReference>
<name>A0A1B2HPQ2_9PSEU</name>
<evidence type="ECO:0000256" key="5">
    <source>
        <dbReference type="ARBA" id="ARBA00022777"/>
    </source>
</evidence>
<evidence type="ECO:0000256" key="1">
    <source>
        <dbReference type="ARBA" id="ARBA00012513"/>
    </source>
</evidence>
<gene>
    <name evidence="8" type="ORF">BBK82_30295</name>
</gene>
<dbReference type="OrthoDB" id="3815424at2"/>
<proteinExistence type="predicted"/>
<accession>A0A1B2HPQ2</accession>
<evidence type="ECO:0000256" key="2">
    <source>
        <dbReference type="ARBA" id="ARBA00022527"/>
    </source>
</evidence>
<evidence type="ECO:0000259" key="7">
    <source>
        <dbReference type="PROSITE" id="PS50011"/>
    </source>
</evidence>
<dbReference type="InterPro" id="IPR000719">
    <property type="entry name" value="Prot_kinase_dom"/>
</dbReference>
<keyword evidence="6" id="KW-0067">ATP-binding</keyword>
<evidence type="ECO:0000256" key="6">
    <source>
        <dbReference type="ARBA" id="ARBA00022840"/>
    </source>
</evidence>
<organism evidence="8 9">
    <name type="scientific">Lentzea guizhouensis</name>
    <dbReference type="NCBI Taxonomy" id="1586287"/>
    <lineage>
        <taxon>Bacteria</taxon>
        <taxon>Bacillati</taxon>
        <taxon>Actinomycetota</taxon>
        <taxon>Actinomycetes</taxon>
        <taxon>Pseudonocardiales</taxon>
        <taxon>Pseudonocardiaceae</taxon>
        <taxon>Lentzea</taxon>
    </lineage>
</organism>
<dbReference type="GO" id="GO:0004674">
    <property type="term" value="F:protein serine/threonine kinase activity"/>
    <property type="evidence" value="ECO:0007669"/>
    <property type="project" value="UniProtKB-KW"/>
</dbReference>
<dbReference type="Gene3D" id="1.10.510.10">
    <property type="entry name" value="Transferase(Phosphotransferase) domain 1"/>
    <property type="match status" value="1"/>
</dbReference>
<dbReference type="EMBL" id="CP016793">
    <property type="protein sequence ID" value="ANZ39699.1"/>
    <property type="molecule type" value="Genomic_DNA"/>
</dbReference>
<dbReference type="RefSeq" id="WP_065918040.1">
    <property type="nucleotide sequence ID" value="NZ_CP016793.1"/>
</dbReference>
<protein>
    <recommendedName>
        <fullName evidence="1">non-specific serine/threonine protein kinase</fullName>
        <ecNumber evidence="1">2.7.11.1</ecNumber>
    </recommendedName>
</protein>
<dbReference type="PANTHER" id="PTHR43289:SF6">
    <property type="entry name" value="SERINE_THREONINE-PROTEIN KINASE NEKL-3"/>
    <property type="match status" value="1"/>
</dbReference>
<evidence type="ECO:0000313" key="8">
    <source>
        <dbReference type="EMBL" id="ANZ39699.1"/>
    </source>
</evidence>
<keyword evidence="4" id="KW-0547">Nucleotide-binding</keyword>
<dbReference type="SMART" id="SM00220">
    <property type="entry name" value="S_TKc"/>
    <property type="match status" value="1"/>
</dbReference>
<feature type="domain" description="Protein kinase" evidence="7">
    <location>
        <begin position="1"/>
        <end position="229"/>
    </location>
</feature>
<keyword evidence="9" id="KW-1185">Reference proteome</keyword>
<dbReference type="KEGG" id="led:BBK82_30295"/>
<keyword evidence="3" id="KW-0808">Transferase</keyword>